<dbReference type="Gene3D" id="2.130.10.10">
    <property type="entry name" value="YVTN repeat-like/Quinoprotein amine dehydrogenase"/>
    <property type="match status" value="1"/>
</dbReference>
<dbReference type="SMART" id="SM01033">
    <property type="entry name" value="BING4CT"/>
    <property type="match status" value="1"/>
</dbReference>
<evidence type="ECO:0000256" key="5">
    <source>
        <dbReference type="ARBA" id="ARBA00023242"/>
    </source>
</evidence>
<reference evidence="9" key="1">
    <citation type="submission" date="2020-03" db="EMBL/GenBank/DDBJ databases">
        <title>Transcriptomic Profiling of the Digestive Tract of the Rat Flea, Xenopsylla cheopis, Following Blood Feeding and Infection with Yersinia pestis.</title>
        <authorList>
            <person name="Bland D.M."/>
            <person name="Martens C.A."/>
            <person name="Virtaneva K."/>
            <person name="Kanakabandi K."/>
            <person name="Long D."/>
            <person name="Rosenke R."/>
            <person name="Saturday G.A."/>
            <person name="Hoyt F.H."/>
            <person name="Bruno D.P."/>
            <person name="Ribeiro J.M.C."/>
            <person name="Hinnebusch J."/>
        </authorList>
    </citation>
    <scope>NUCLEOTIDE SEQUENCE</scope>
</reference>
<feature type="compositionally biased region" description="Basic residues" evidence="7">
    <location>
        <begin position="16"/>
        <end position="26"/>
    </location>
</feature>
<dbReference type="PROSITE" id="PS00678">
    <property type="entry name" value="WD_REPEATS_1"/>
    <property type="match status" value="1"/>
</dbReference>
<dbReference type="InterPro" id="IPR015943">
    <property type="entry name" value="WD40/YVTN_repeat-like_dom_sf"/>
</dbReference>
<organism evidence="9">
    <name type="scientific">Xenopsylla cheopis</name>
    <name type="common">Oriental rat flea</name>
    <name type="synonym">Pulex cheopis</name>
    <dbReference type="NCBI Taxonomy" id="163159"/>
    <lineage>
        <taxon>Eukaryota</taxon>
        <taxon>Metazoa</taxon>
        <taxon>Ecdysozoa</taxon>
        <taxon>Arthropoda</taxon>
        <taxon>Hexapoda</taxon>
        <taxon>Insecta</taxon>
        <taxon>Pterygota</taxon>
        <taxon>Neoptera</taxon>
        <taxon>Endopterygota</taxon>
        <taxon>Siphonaptera</taxon>
        <taxon>Pulicidae</taxon>
        <taxon>Xenopsyllinae</taxon>
        <taxon>Xenopsylla</taxon>
    </lineage>
</organism>
<dbReference type="SMART" id="SM00320">
    <property type="entry name" value="WD40"/>
    <property type="match status" value="4"/>
</dbReference>
<feature type="region of interest" description="Disordered" evidence="7">
    <location>
        <begin position="1"/>
        <end position="36"/>
    </location>
</feature>
<dbReference type="Pfam" id="PF08149">
    <property type="entry name" value="BING4CT"/>
    <property type="match status" value="1"/>
</dbReference>
<feature type="compositionally biased region" description="Polar residues" evidence="7">
    <location>
        <begin position="566"/>
        <end position="575"/>
    </location>
</feature>
<dbReference type="InterPro" id="IPR019775">
    <property type="entry name" value="WD40_repeat_CS"/>
</dbReference>
<dbReference type="PANTHER" id="PTHR14085">
    <property type="entry name" value="WD-REPEAT PROTEIN BING4"/>
    <property type="match status" value="1"/>
</dbReference>
<sequence>MTKVPTRYFQQESKPKSRKKARKSKTKPQDAGSEIKKIAKKALSADKVITCNVKPKSLRWMNNRKLDNKKKIKGKQIPKLKKLPIDADVLERHSRGEGLEGKGVKTKHHLIKLKRKEGLIANAQEEAAHAEILLTESAGYLEPDDGERTTQYTQKQILKEVDISAATKHFELTLDQFGPYRMRYNRAGRYLLLGGKRGHLAAFDWVTKKLMCEINVMESIYDVSWLHIETMMAVAQKDWVYVYDNQGIELHCIKRLNKVQRMEFLPYHFLLATASDDGFLSWLDISIGELVTKYNTNLGRLNIMTQNPYNALLCVGHARGVVSMWSPNTREPLAKMLCHNAPLTSVAVNPQGMHMATSAVDKSIKLWDIRNLAGPLQHYKLRGCPTTVSLSQKGDMMGVSMGNVVEVYRDACLQTTERPYLRHVMDSSIQMLQFCPHEDVLGVSAAKGFTSLLVPGCGEPNFDARECNPFQTKSQRREAEVHALLEKIPADLIALDPNSVAEVDIPSLKDKVEAKKKLLFLKPPKVDYKPRNVAKKRGGTVRLAKNKKIVQEVHKKEFIKQMKEVNLSNEQTSQEKNNKQENKHILDRFKTKKKN</sequence>
<keyword evidence="5" id="KW-0539">Nucleus</keyword>
<evidence type="ECO:0000259" key="8">
    <source>
        <dbReference type="SMART" id="SM01033"/>
    </source>
</evidence>
<evidence type="ECO:0000256" key="6">
    <source>
        <dbReference type="PROSITE-ProRule" id="PRU00221"/>
    </source>
</evidence>
<dbReference type="AlphaFoldDB" id="A0A6M2DHE7"/>
<name>A0A6M2DHE7_XENCH</name>
<feature type="repeat" description="WD" evidence="6">
    <location>
        <begin position="336"/>
        <end position="371"/>
    </location>
</feature>
<dbReference type="GO" id="GO:0032040">
    <property type="term" value="C:small-subunit processome"/>
    <property type="evidence" value="ECO:0007669"/>
    <property type="project" value="TreeGrafter"/>
</dbReference>
<proteinExistence type="predicted"/>
<accession>A0A6M2DHE7</accession>
<keyword evidence="2" id="KW-0698">rRNA processing</keyword>
<dbReference type="FunFam" id="2.130.10.10:FF:000378">
    <property type="entry name" value="U3 small nucleolar RNA-associated protein 7"/>
    <property type="match status" value="1"/>
</dbReference>
<evidence type="ECO:0000256" key="4">
    <source>
        <dbReference type="ARBA" id="ARBA00022737"/>
    </source>
</evidence>
<dbReference type="GO" id="GO:0030686">
    <property type="term" value="C:90S preribosome"/>
    <property type="evidence" value="ECO:0007669"/>
    <property type="project" value="TreeGrafter"/>
</dbReference>
<dbReference type="GO" id="GO:0000462">
    <property type="term" value="P:maturation of SSU-rRNA from tricistronic rRNA transcript (SSU-rRNA, 5.8S rRNA, LSU-rRNA)"/>
    <property type="evidence" value="ECO:0007669"/>
    <property type="project" value="TreeGrafter"/>
</dbReference>
<dbReference type="Pfam" id="PF00400">
    <property type="entry name" value="WD40"/>
    <property type="match status" value="1"/>
</dbReference>
<dbReference type="InterPro" id="IPR001680">
    <property type="entry name" value="WD40_rpt"/>
</dbReference>
<feature type="domain" description="BING4 C-terminal" evidence="8">
    <location>
        <begin position="419"/>
        <end position="497"/>
    </location>
</feature>
<protein>
    <submittedName>
        <fullName evidence="9">Putative wd40-repeat-containing subunit of the 18s rrna processing complex</fullName>
    </submittedName>
</protein>
<evidence type="ECO:0000313" key="9">
    <source>
        <dbReference type="EMBL" id="NOV45699.1"/>
    </source>
</evidence>
<dbReference type="InterPro" id="IPR012952">
    <property type="entry name" value="BING4_C_dom"/>
</dbReference>
<evidence type="ECO:0000256" key="7">
    <source>
        <dbReference type="SAM" id="MobiDB-lite"/>
    </source>
</evidence>
<feature type="compositionally biased region" description="Basic and acidic residues" evidence="7">
    <location>
        <begin position="576"/>
        <end position="589"/>
    </location>
</feature>
<dbReference type="EMBL" id="GIIL01001973">
    <property type="protein sequence ID" value="NOV45699.1"/>
    <property type="molecule type" value="Transcribed_RNA"/>
</dbReference>
<evidence type="ECO:0000256" key="2">
    <source>
        <dbReference type="ARBA" id="ARBA00022552"/>
    </source>
</evidence>
<keyword evidence="3 6" id="KW-0853">WD repeat</keyword>
<keyword evidence="4" id="KW-0677">Repeat</keyword>
<evidence type="ECO:0000256" key="1">
    <source>
        <dbReference type="ARBA" id="ARBA00004604"/>
    </source>
</evidence>
<comment type="subcellular location">
    <subcellularLocation>
        <location evidence="1">Nucleus</location>
        <location evidence="1">Nucleolus</location>
    </subcellularLocation>
</comment>
<dbReference type="InterPro" id="IPR040315">
    <property type="entry name" value="WDR46/Utp7"/>
</dbReference>
<feature type="region of interest" description="Disordered" evidence="7">
    <location>
        <begin position="564"/>
        <end position="595"/>
    </location>
</feature>
<dbReference type="SUPFAM" id="SSF50978">
    <property type="entry name" value="WD40 repeat-like"/>
    <property type="match status" value="1"/>
</dbReference>
<evidence type="ECO:0000256" key="3">
    <source>
        <dbReference type="ARBA" id="ARBA00022574"/>
    </source>
</evidence>
<dbReference type="PROSITE" id="PS50294">
    <property type="entry name" value="WD_REPEATS_REGION"/>
    <property type="match status" value="1"/>
</dbReference>
<dbReference type="PROSITE" id="PS50082">
    <property type="entry name" value="WD_REPEATS_2"/>
    <property type="match status" value="1"/>
</dbReference>
<dbReference type="PANTHER" id="PTHR14085:SF3">
    <property type="entry name" value="WD REPEAT-CONTAINING PROTEIN 46"/>
    <property type="match status" value="1"/>
</dbReference>
<dbReference type="InterPro" id="IPR036322">
    <property type="entry name" value="WD40_repeat_dom_sf"/>
</dbReference>